<name>X1BG28_9ZZZZ</name>
<accession>X1BG28</accession>
<reference evidence="1" key="1">
    <citation type="journal article" date="2014" name="Front. Microbiol.">
        <title>High frequency of phylogenetically diverse reductive dehalogenase-homologous genes in deep subseafloor sedimentary metagenomes.</title>
        <authorList>
            <person name="Kawai M."/>
            <person name="Futagami T."/>
            <person name="Toyoda A."/>
            <person name="Takaki Y."/>
            <person name="Nishi S."/>
            <person name="Hori S."/>
            <person name="Arai W."/>
            <person name="Tsubouchi T."/>
            <person name="Morono Y."/>
            <person name="Uchiyama I."/>
            <person name="Ito T."/>
            <person name="Fujiyama A."/>
            <person name="Inagaki F."/>
            <person name="Takami H."/>
        </authorList>
    </citation>
    <scope>NUCLEOTIDE SEQUENCE</scope>
    <source>
        <strain evidence="1">Expedition CK06-06</strain>
    </source>
</reference>
<proteinExistence type="predicted"/>
<evidence type="ECO:0000313" key="1">
    <source>
        <dbReference type="EMBL" id="GAG70971.1"/>
    </source>
</evidence>
<organism evidence="1">
    <name type="scientific">marine sediment metagenome</name>
    <dbReference type="NCBI Taxonomy" id="412755"/>
    <lineage>
        <taxon>unclassified sequences</taxon>
        <taxon>metagenomes</taxon>
        <taxon>ecological metagenomes</taxon>
    </lineage>
</organism>
<gene>
    <name evidence="1" type="ORF">S01H4_15678</name>
</gene>
<dbReference type="AlphaFoldDB" id="X1BG28"/>
<comment type="caution">
    <text evidence="1">The sequence shown here is derived from an EMBL/GenBank/DDBJ whole genome shotgun (WGS) entry which is preliminary data.</text>
</comment>
<protein>
    <submittedName>
        <fullName evidence="1">Uncharacterized protein</fullName>
    </submittedName>
</protein>
<sequence>MSVSKDLSPSSHALVIWLYVERLRTGGDGQYDHVSRKTALQSIKHLIKNNLFEKVEKKEKLAKDLEVIFDKRKKQIISKPALFGKFLLYPGIYVYRKTKVPSRKMVVRNTIRLQSRLLLALEEDLKVKKKTVIAPFPQLPAEALEVKEELVPQPPPGEPPATS</sequence>
<dbReference type="EMBL" id="BART01006870">
    <property type="protein sequence ID" value="GAG70971.1"/>
    <property type="molecule type" value="Genomic_DNA"/>
</dbReference>